<dbReference type="PANTHER" id="PTHR32134:SF92">
    <property type="entry name" value="FNIP REPEAT-CONTAINING PROTEIN"/>
    <property type="match status" value="1"/>
</dbReference>
<dbReference type="OrthoDB" id="22524at2759"/>
<dbReference type="Pfam" id="PF05725">
    <property type="entry name" value="FNIP"/>
    <property type="match status" value="4"/>
</dbReference>
<evidence type="ECO:0008006" key="4">
    <source>
        <dbReference type="Google" id="ProtNLM"/>
    </source>
</evidence>
<dbReference type="InterPro" id="IPR008615">
    <property type="entry name" value="FNIP"/>
</dbReference>
<evidence type="ECO:0000256" key="1">
    <source>
        <dbReference type="ARBA" id="ARBA00022737"/>
    </source>
</evidence>
<dbReference type="Proteomes" id="UP000695562">
    <property type="component" value="Unassembled WGS sequence"/>
</dbReference>
<dbReference type="PANTHER" id="PTHR32134">
    <property type="entry name" value="FNIP REPEAT-CONTAINING PROTEIN"/>
    <property type="match status" value="1"/>
</dbReference>
<reference evidence="2" key="1">
    <citation type="submission" date="2020-01" db="EMBL/GenBank/DDBJ databases">
        <title>Development of genomics and gene disruption for Polysphondylium violaceum indicates a role for the polyketide synthase stlB in stalk morphogenesis.</title>
        <authorList>
            <person name="Narita B."/>
            <person name="Kawabe Y."/>
            <person name="Kin K."/>
            <person name="Saito T."/>
            <person name="Gibbs R."/>
            <person name="Kuspa A."/>
            <person name="Muzny D."/>
            <person name="Queller D."/>
            <person name="Richards S."/>
            <person name="Strassman J."/>
            <person name="Sucgang R."/>
            <person name="Worley K."/>
            <person name="Schaap P."/>
        </authorList>
    </citation>
    <scope>NUCLEOTIDE SEQUENCE</scope>
    <source>
        <strain evidence="2">QSvi11</strain>
    </source>
</reference>
<sequence length="1353" mass="154482">MILTDNCINIVPSSYEIKDGILFITQEHAHLFQWSAVLNRENGSDNSNSNGINQLNILVTEQYDHDKYVNHILNIVQQIPDTIATVEITYSHNRNNNNDNNSDINSVSVEAKRIIKLNRSLLDLQYRIQRLLYTLDQIKYLSVPSFTKRRVEFKRDTLNLETRLLNWSIDQEIKHQLVKSSIVQITDTTSSEYLVCLLKRYDDFEQKDIHLELHRYYDGQYDQDILDIFKLLVNQIESIRITVYQIKDEVEQLQETLDASVLKRESLVKRVKEMMPAFVKVVEMKGMDCKMTYFNSLTRGVFYVSSPKHGVIPTTTNHLVWNSFEAPKSIPCGVKRVTFMYVYQSFSGSLIPNTVVSLFLQTYDKEIITDTLPDSITHLGIAKLGVALFKLPAYLKYLSIGKLTIQFSFEKIKVPATLSHLEINDSDQFTHHWLFSKGALPASVTHLTIGEPKINRKLSTPLLIPSTVQVMDLPRHPENFINYKIIDRKDYFQTTSAIPCSDIASIKHIHIDKSFSGPFALSFPSTLESLDLTDYTAKFDKNSLPRSLTSLKCASFRDVPDHARLNYLETKIPNLEVTRVVFKVSDRSITLDQIPTTKNQFLMCCLPMEQLTIASSELKTLSDMLSPDVVIKRLTVISKHALEIPASVQEYEASELPLNYPRSLKRIHLSRRYSYYYLSMDYPETAIYPVPSAVKVLIKNQGNPAKYLQFSDKYSELSLEASKKASHNSLVSVDPFLIIWRNKFLQAKINDYQPQPRYVTFKAEMVNNVRHLVNYTPIDRTRQLKVKVKNLYPVPFGVTSLSIGEHEVKKKVLTAIPSSVTKLKASNYFDTTHDTIPPSVKHLVVTVLEKEIIPPHLETLEIRNRYAKNTLEELKQCLLPTLKRVILSVKCMLNDQFIAQDKLDYLMERKLISGHFYYQGKTPIPPSTITLIWGLNETIPVGVIPHGVERILFCNRFNQTIEKDCIPNSVTEINFGSNFGQCLSQLYLPVSLKYLSLGGYNHPIVPHSLPPNLIQIRIKSFDHFRSLIHLPKSIKYVKFNSMRFQQDHNNKLSSSKVMFKTLYSNPHPHELRKTQDINNSIKLYHQLVSTTTTPTLCPPLDVDLHLDINENLNLVPGLLDHFRVDSMVLGDDFNQCLPKHSLPQSLTKLVFNRLHHSVQETFNLPPNLKYLDLGKVSCSIESLVLPPTLTTVFLPLFGKPVSIPLGYLPHGLKSLHLRADYKNKIEVGVIPHTVEEVSVCQHVDMDNLDFIPPSVTKLSLGVYNANILDCVSSSVTDLHIHPISHNSYSIPANLIPSTITKLSVAQSLKMLNMDELPNQVKELHLSDCIFTGTIPSTVQHIEIKNYNKINQAI</sequence>
<accession>A0A8J4PUD9</accession>
<keyword evidence="3" id="KW-1185">Reference proteome</keyword>
<protein>
    <recommendedName>
        <fullName evidence="4">FNIP repeat-containing protein</fullName>
    </recommendedName>
</protein>
<dbReference type="EMBL" id="AJWJ01000186">
    <property type="protein sequence ID" value="KAF2073735.1"/>
    <property type="molecule type" value="Genomic_DNA"/>
</dbReference>
<evidence type="ECO:0000313" key="2">
    <source>
        <dbReference type="EMBL" id="KAF2073735.1"/>
    </source>
</evidence>
<dbReference type="InterPro" id="IPR051251">
    <property type="entry name" value="STK_FNIP-Repeat"/>
</dbReference>
<comment type="caution">
    <text evidence="2">The sequence shown here is derived from an EMBL/GenBank/DDBJ whole genome shotgun (WGS) entry which is preliminary data.</text>
</comment>
<keyword evidence="1" id="KW-0677">Repeat</keyword>
<proteinExistence type="predicted"/>
<name>A0A8J4PUD9_9MYCE</name>
<gene>
    <name evidence="2" type="ORF">CYY_004968</name>
</gene>
<organism evidence="2 3">
    <name type="scientific">Polysphondylium violaceum</name>
    <dbReference type="NCBI Taxonomy" id="133409"/>
    <lineage>
        <taxon>Eukaryota</taxon>
        <taxon>Amoebozoa</taxon>
        <taxon>Evosea</taxon>
        <taxon>Eumycetozoa</taxon>
        <taxon>Dictyostelia</taxon>
        <taxon>Dictyosteliales</taxon>
        <taxon>Dictyosteliaceae</taxon>
        <taxon>Polysphondylium</taxon>
    </lineage>
</organism>
<evidence type="ECO:0000313" key="3">
    <source>
        <dbReference type="Proteomes" id="UP000695562"/>
    </source>
</evidence>